<protein>
    <submittedName>
        <fullName evidence="1">Uncharacterized protein</fullName>
    </submittedName>
</protein>
<comment type="caution">
    <text evidence="1">The sequence shown here is derived from an EMBL/GenBank/DDBJ whole genome shotgun (WGS) entry which is preliminary data.</text>
</comment>
<sequence>MDLVAQSVVSELFKGLFKILGSNEVQDFARNLVGGVDSELKQLKKKLLMVEKLLRNAEDKQLTDESVKEWLYNLQHWAYDAEDLLDEFAYKALRRKLKAEHQARSSKGISCLPASFPSPLFNVQMGSKIKDLTSRLEQLRQERSAENEMQVS</sequence>
<dbReference type="EMBL" id="CM047742">
    <property type="protein sequence ID" value="KAJ0035380.1"/>
    <property type="molecule type" value="Genomic_DNA"/>
</dbReference>
<evidence type="ECO:0000313" key="1">
    <source>
        <dbReference type="EMBL" id="KAJ0035380.1"/>
    </source>
</evidence>
<name>A0ACC0YGJ3_9ROSI</name>
<evidence type="ECO:0000313" key="2">
    <source>
        <dbReference type="Proteomes" id="UP001163603"/>
    </source>
</evidence>
<accession>A0ACC0YGJ3</accession>
<reference evidence="2" key="1">
    <citation type="journal article" date="2023" name="G3 (Bethesda)">
        <title>Genome assembly and association tests identify interacting loci associated with vigor, precocity, and sex in interspecific pistachio rootstocks.</title>
        <authorList>
            <person name="Palmer W."/>
            <person name="Jacygrad E."/>
            <person name="Sagayaradj S."/>
            <person name="Cavanaugh K."/>
            <person name="Han R."/>
            <person name="Bertier L."/>
            <person name="Beede B."/>
            <person name="Kafkas S."/>
            <person name="Golino D."/>
            <person name="Preece J."/>
            <person name="Michelmore R."/>
        </authorList>
    </citation>
    <scope>NUCLEOTIDE SEQUENCE [LARGE SCALE GENOMIC DNA]</scope>
</reference>
<dbReference type="Proteomes" id="UP001163603">
    <property type="component" value="Chromosome 7"/>
</dbReference>
<keyword evidence="2" id="KW-1185">Reference proteome</keyword>
<proteinExistence type="predicted"/>
<gene>
    <name evidence="1" type="ORF">Pint_26337</name>
</gene>
<organism evidence="1 2">
    <name type="scientific">Pistacia integerrima</name>
    <dbReference type="NCBI Taxonomy" id="434235"/>
    <lineage>
        <taxon>Eukaryota</taxon>
        <taxon>Viridiplantae</taxon>
        <taxon>Streptophyta</taxon>
        <taxon>Embryophyta</taxon>
        <taxon>Tracheophyta</taxon>
        <taxon>Spermatophyta</taxon>
        <taxon>Magnoliopsida</taxon>
        <taxon>eudicotyledons</taxon>
        <taxon>Gunneridae</taxon>
        <taxon>Pentapetalae</taxon>
        <taxon>rosids</taxon>
        <taxon>malvids</taxon>
        <taxon>Sapindales</taxon>
        <taxon>Anacardiaceae</taxon>
        <taxon>Pistacia</taxon>
    </lineage>
</organism>